<proteinExistence type="predicted"/>
<dbReference type="AlphaFoldDB" id="A0A7S4L0V9"/>
<feature type="region of interest" description="Disordered" evidence="1">
    <location>
        <begin position="116"/>
        <end position="154"/>
    </location>
</feature>
<accession>A0A7S4L0V9</accession>
<evidence type="ECO:0000256" key="1">
    <source>
        <dbReference type="SAM" id="MobiDB-lite"/>
    </source>
</evidence>
<sequence>MMHRSGSEPNIKIVDASGARSSGSDDRPTKPVRLQRGVRGELLHSVFVSLLDRDAHGRAVKVRPETAVRAGKIQIQDEAIHKIEPIARANGARRDIPVPCQRGMRAELLKRAFQAHRKQPDIGISPDEPPLRVASNPPDPIRSSRSRSEEPSIPKKVCEAMPRPAAFRHHRGVRGSLLWAVLQNLASRKTGQESENHVQHVRMGREDVDIHFGSSSTFSIEIPALEIVCDAKIRNVMDVSWSGLNGIDNSDWKDRFCMIDNENNLHIYDSIEAIRSSIVIPLVMLSMATIDNQIPILELRLHEWELQTGGKYSSNEVVNESAALSFLPVVEHSKDIVTEPQSLFRSLTGTAGAALSPCKNSGNVYVMAKSLTAGHRRGCDASFLICLPCWTDFVLRNLTTRSWRDLAALELLSVSGYTITNVYSLL</sequence>
<name>A0A7S4L0V9_GUITH</name>
<feature type="region of interest" description="Disordered" evidence="1">
    <location>
        <begin position="1"/>
        <end position="32"/>
    </location>
</feature>
<gene>
    <name evidence="2" type="ORF">GTHE00462_LOCUS21735</name>
</gene>
<dbReference type="EMBL" id="HBKN01028104">
    <property type="protein sequence ID" value="CAE2311622.1"/>
    <property type="molecule type" value="Transcribed_RNA"/>
</dbReference>
<evidence type="ECO:0000313" key="2">
    <source>
        <dbReference type="EMBL" id="CAE2311622.1"/>
    </source>
</evidence>
<protein>
    <submittedName>
        <fullName evidence="2">Uncharacterized protein</fullName>
    </submittedName>
</protein>
<reference evidence="2" key="1">
    <citation type="submission" date="2021-01" db="EMBL/GenBank/DDBJ databases">
        <authorList>
            <person name="Corre E."/>
            <person name="Pelletier E."/>
            <person name="Niang G."/>
            <person name="Scheremetjew M."/>
            <person name="Finn R."/>
            <person name="Kale V."/>
            <person name="Holt S."/>
            <person name="Cochrane G."/>
            <person name="Meng A."/>
            <person name="Brown T."/>
            <person name="Cohen L."/>
        </authorList>
    </citation>
    <scope>NUCLEOTIDE SEQUENCE</scope>
    <source>
        <strain evidence="2">CCMP 2712</strain>
    </source>
</reference>
<organism evidence="2">
    <name type="scientific">Guillardia theta</name>
    <name type="common">Cryptophyte</name>
    <name type="synonym">Cryptomonas phi</name>
    <dbReference type="NCBI Taxonomy" id="55529"/>
    <lineage>
        <taxon>Eukaryota</taxon>
        <taxon>Cryptophyceae</taxon>
        <taxon>Pyrenomonadales</taxon>
        <taxon>Geminigeraceae</taxon>
        <taxon>Guillardia</taxon>
    </lineage>
</organism>